<keyword evidence="2" id="KW-1185">Reference proteome</keyword>
<organism evidence="1 2">
    <name type="scientific">Alteriqipengyuania lutimaris</name>
    <dbReference type="NCBI Taxonomy" id="1538146"/>
    <lineage>
        <taxon>Bacteria</taxon>
        <taxon>Pseudomonadati</taxon>
        <taxon>Pseudomonadota</taxon>
        <taxon>Alphaproteobacteria</taxon>
        <taxon>Sphingomonadales</taxon>
        <taxon>Erythrobacteraceae</taxon>
        <taxon>Alteriqipengyuania</taxon>
    </lineage>
</organism>
<protein>
    <submittedName>
        <fullName evidence="1">Uncharacterized protein</fullName>
    </submittedName>
</protein>
<accession>A0A395LNL2</accession>
<gene>
    <name evidence="1" type="ORF">DL238_00365</name>
</gene>
<dbReference type="OrthoDB" id="9808866at2"/>
<dbReference type="RefSeq" id="WP_115490455.1">
    <property type="nucleotide sequence ID" value="NZ_JACHWW010000001.1"/>
</dbReference>
<comment type="caution">
    <text evidence="1">The sequence shown here is derived from an EMBL/GenBank/DDBJ whole genome shotgun (WGS) entry which is preliminary data.</text>
</comment>
<name>A0A395LNL2_9SPHN</name>
<evidence type="ECO:0000313" key="2">
    <source>
        <dbReference type="Proteomes" id="UP000254101"/>
    </source>
</evidence>
<reference evidence="1 2" key="1">
    <citation type="submission" date="2018-07" db="EMBL/GenBank/DDBJ databases">
        <title>Erythrobacter nanhaiensis sp. nov., a novel member of the genus Erythrobacter isolated from the South China Sea.</title>
        <authorList>
            <person name="Chen X."/>
            <person name="Liu J."/>
        </authorList>
    </citation>
    <scope>NUCLEOTIDE SEQUENCE [LARGE SCALE GENOMIC DNA]</scope>
    <source>
        <strain evidence="1 2">S-5</strain>
    </source>
</reference>
<sequence>MSSTTLTQREEILAWAKEHNATPCVVADTMDDDGGLGLIRVSIGQVDEGLKAVDWNDWLEEFENKNLALIVSEETGNDFNKLVGRS</sequence>
<dbReference type="Proteomes" id="UP000254101">
    <property type="component" value="Unassembled WGS sequence"/>
</dbReference>
<dbReference type="EMBL" id="QRBB01000001">
    <property type="protein sequence ID" value="RDS76220.1"/>
    <property type="molecule type" value="Genomic_DNA"/>
</dbReference>
<evidence type="ECO:0000313" key="1">
    <source>
        <dbReference type="EMBL" id="RDS76220.1"/>
    </source>
</evidence>
<dbReference type="AlphaFoldDB" id="A0A395LNL2"/>
<proteinExistence type="predicted"/>